<keyword evidence="7 15" id="KW-0106">Calcium</keyword>
<evidence type="ECO:0000256" key="1">
    <source>
        <dbReference type="ARBA" id="ARBA00000189"/>
    </source>
</evidence>
<feature type="binding site" evidence="15">
    <location>
        <position position="116"/>
    </location>
    <ligand>
        <name>Ca(2+)</name>
        <dbReference type="ChEBI" id="CHEBI:29108"/>
        <label>1</label>
    </ligand>
</feature>
<feature type="binding site" evidence="15">
    <location>
        <position position="240"/>
    </location>
    <ligand>
        <name>Ca(2+)</name>
        <dbReference type="ChEBI" id="CHEBI:29108"/>
        <label>2</label>
    </ligand>
</feature>
<dbReference type="AlphaFoldDB" id="A0A834ZY69"/>
<feature type="binding site" evidence="15">
    <location>
        <position position="289"/>
    </location>
    <ligand>
        <name>Ca(2+)</name>
        <dbReference type="ChEBI" id="CHEBI:29108"/>
        <label>2</label>
    </ligand>
</feature>
<evidence type="ECO:0000256" key="15">
    <source>
        <dbReference type="PIRSR" id="PIRSR600823-3"/>
    </source>
</evidence>
<dbReference type="EMBL" id="JACEFO010003084">
    <property type="protein sequence ID" value="KAF8644581.1"/>
    <property type="molecule type" value="Genomic_DNA"/>
</dbReference>
<keyword evidence="12 18" id="KW-0376">Hydrogen peroxide</keyword>
<evidence type="ECO:0000256" key="3">
    <source>
        <dbReference type="ARBA" id="ARBA00006873"/>
    </source>
</evidence>
<feature type="disulfide bond" evidence="17">
    <location>
        <begin position="84"/>
        <end position="161"/>
    </location>
</feature>
<keyword evidence="9 15" id="KW-0408">Iron</keyword>
<comment type="cofactor">
    <cofactor evidence="15 18">
        <name>Ca(2+)</name>
        <dbReference type="ChEBI" id="CHEBI:29108"/>
    </cofactor>
    <text evidence="15 18">Binds 2 calcium ions per subunit.</text>
</comment>
<evidence type="ECO:0000313" key="21">
    <source>
        <dbReference type="EMBL" id="KAF8644581.1"/>
    </source>
</evidence>
<feature type="binding site" evidence="15">
    <location>
        <position position="121"/>
    </location>
    <ligand>
        <name>Ca(2+)</name>
        <dbReference type="ChEBI" id="CHEBI:29108"/>
        <label>1</label>
    </ligand>
</feature>
<sequence>MMRFLALLALLLLLATSVVANGYGVSHDDAPAGANGYGGGHDDASPEPSKGGGGGGEEEEGPYQEPAYEKPVEGLDAEYYSKTCPQMEAIVHNAVRKAISHDYTLASSLIRLFFHDFAVEGTDGSVLIDVPGQSEKYAEASRTLRGFDLIEEIKKELEAKCHATVSCADILTAAARDAATAVGVPYWSLKYGRKDGKDSIAAEADRLVPMNGQSVTELIRFFQSKGLTIFDLVVLSGAHTIGRATCGAVRPGMCARRKEGTLDRQYGDFLWRRCGAGGDGEYVELDCETPTRFDNKYYENLLHGKGLLDTDQSLVEDSRTKDLVKMFAKPGASDAFVHLFARSMRKLGEVQVLTGNEGEVRRKCSAVNY</sequence>
<evidence type="ECO:0000256" key="13">
    <source>
        <dbReference type="PIRSR" id="PIRSR600823-1"/>
    </source>
</evidence>
<proteinExistence type="inferred from homology"/>
<feature type="signal peptide" evidence="18">
    <location>
        <begin position="1"/>
        <end position="20"/>
    </location>
</feature>
<evidence type="ECO:0000256" key="10">
    <source>
        <dbReference type="ARBA" id="ARBA00023157"/>
    </source>
</evidence>
<dbReference type="Proteomes" id="UP000636709">
    <property type="component" value="Unassembled WGS sequence"/>
</dbReference>
<evidence type="ECO:0000256" key="19">
    <source>
        <dbReference type="SAM" id="MobiDB-lite"/>
    </source>
</evidence>
<comment type="cofactor">
    <cofactor evidence="15 18">
        <name>heme b</name>
        <dbReference type="ChEBI" id="CHEBI:60344"/>
    </cofactor>
    <text evidence="15 18">Binds 1 heme b (iron(II)-protoporphyrin IX) group per subunit.</text>
</comment>
<dbReference type="InterPro" id="IPR033905">
    <property type="entry name" value="Secretory_peroxidase"/>
</dbReference>
<dbReference type="PROSITE" id="PS00435">
    <property type="entry name" value="PEROXIDASE_1"/>
    <property type="match status" value="1"/>
</dbReference>
<dbReference type="PANTHER" id="PTHR31517">
    <property type="match status" value="1"/>
</dbReference>
<dbReference type="Gene3D" id="1.10.420.10">
    <property type="entry name" value="Peroxidase, domain 2"/>
    <property type="match status" value="1"/>
</dbReference>
<feature type="disulfide bond" evidence="17">
    <location>
        <begin position="246"/>
        <end position="274"/>
    </location>
</feature>
<evidence type="ECO:0000256" key="11">
    <source>
        <dbReference type="ARBA" id="ARBA00023283"/>
    </source>
</evidence>
<organism evidence="21 22">
    <name type="scientific">Digitaria exilis</name>
    <dbReference type="NCBI Taxonomy" id="1010633"/>
    <lineage>
        <taxon>Eukaryota</taxon>
        <taxon>Viridiplantae</taxon>
        <taxon>Streptophyta</taxon>
        <taxon>Embryophyta</taxon>
        <taxon>Tracheophyta</taxon>
        <taxon>Spermatophyta</taxon>
        <taxon>Magnoliopsida</taxon>
        <taxon>Liliopsida</taxon>
        <taxon>Poales</taxon>
        <taxon>Poaceae</taxon>
        <taxon>PACMAD clade</taxon>
        <taxon>Panicoideae</taxon>
        <taxon>Panicodae</taxon>
        <taxon>Paniceae</taxon>
        <taxon>Anthephorinae</taxon>
        <taxon>Digitaria</taxon>
    </lineage>
</organism>
<feature type="binding site" evidence="15">
    <location>
        <position position="123"/>
    </location>
    <ligand>
        <name>Ca(2+)</name>
        <dbReference type="ChEBI" id="CHEBI:29108"/>
        <label>1</label>
    </ligand>
</feature>
<evidence type="ECO:0000256" key="7">
    <source>
        <dbReference type="ARBA" id="ARBA00022837"/>
    </source>
</evidence>
<dbReference type="GO" id="GO:0020037">
    <property type="term" value="F:heme binding"/>
    <property type="evidence" value="ECO:0007669"/>
    <property type="project" value="UniProtKB-UniRule"/>
</dbReference>
<keyword evidence="6 15" id="KW-0479">Metal-binding</keyword>
<comment type="subcellular location">
    <subcellularLocation>
        <location evidence="2 18">Secreted</location>
    </subcellularLocation>
</comment>
<feature type="active site" description="Proton acceptor" evidence="13">
    <location>
        <position position="115"/>
    </location>
</feature>
<evidence type="ECO:0000256" key="2">
    <source>
        <dbReference type="ARBA" id="ARBA00004613"/>
    </source>
</evidence>
<dbReference type="GO" id="GO:0006979">
    <property type="term" value="P:response to oxidative stress"/>
    <property type="evidence" value="ECO:0007669"/>
    <property type="project" value="UniProtKB-UniRule"/>
</dbReference>
<dbReference type="PROSITE" id="PS50873">
    <property type="entry name" value="PEROXIDASE_4"/>
    <property type="match status" value="1"/>
</dbReference>
<dbReference type="OrthoDB" id="2113341at2759"/>
<dbReference type="SUPFAM" id="SSF48113">
    <property type="entry name" value="Heme-dependent peroxidases"/>
    <property type="match status" value="1"/>
</dbReference>
<name>A0A834ZY69_9POAL</name>
<evidence type="ECO:0000256" key="6">
    <source>
        <dbReference type="ARBA" id="ARBA00022723"/>
    </source>
</evidence>
<evidence type="ECO:0000313" key="22">
    <source>
        <dbReference type="Proteomes" id="UP000636709"/>
    </source>
</evidence>
<keyword evidence="8 18" id="KW-0560">Oxidoreductase</keyword>
<evidence type="ECO:0000256" key="12">
    <source>
        <dbReference type="ARBA" id="ARBA00023324"/>
    </source>
</evidence>
<evidence type="ECO:0000256" key="18">
    <source>
        <dbReference type="RuleBase" id="RU362060"/>
    </source>
</evidence>
<evidence type="ECO:0000256" key="8">
    <source>
        <dbReference type="ARBA" id="ARBA00023002"/>
    </source>
</evidence>
<protein>
    <recommendedName>
        <fullName evidence="18">Peroxidase</fullName>
        <ecNumber evidence="18">1.11.1.7</ecNumber>
    </recommendedName>
</protein>
<feature type="binding site" description="axial binding residue" evidence="15">
    <location>
        <position position="239"/>
    </location>
    <ligand>
        <name>heme b</name>
        <dbReference type="ChEBI" id="CHEBI:60344"/>
    </ligand>
    <ligandPart>
        <name>Fe</name>
        <dbReference type="ChEBI" id="CHEBI:18248"/>
    </ligandPart>
</feature>
<reference evidence="21" key="1">
    <citation type="submission" date="2020-07" db="EMBL/GenBank/DDBJ databases">
        <title>Genome sequence and genetic diversity analysis of an under-domesticated orphan crop, white fonio (Digitaria exilis).</title>
        <authorList>
            <person name="Bennetzen J.L."/>
            <person name="Chen S."/>
            <person name="Ma X."/>
            <person name="Wang X."/>
            <person name="Yssel A.E.J."/>
            <person name="Chaluvadi S.R."/>
            <person name="Johnson M."/>
            <person name="Gangashetty P."/>
            <person name="Hamidou F."/>
            <person name="Sanogo M.D."/>
            <person name="Zwaenepoel A."/>
            <person name="Wallace J."/>
            <person name="Van De Peer Y."/>
            <person name="Van Deynze A."/>
        </authorList>
    </citation>
    <scope>NUCLEOTIDE SEQUENCE</scope>
    <source>
        <tissue evidence="21">Leaves</tissue>
    </source>
</reference>
<keyword evidence="18" id="KW-0732">Signal</keyword>
<keyword evidence="22" id="KW-1185">Reference proteome</keyword>
<dbReference type="GO" id="GO:0042744">
    <property type="term" value="P:hydrogen peroxide catabolic process"/>
    <property type="evidence" value="ECO:0007669"/>
    <property type="project" value="UniProtKB-KW"/>
</dbReference>
<evidence type="ECO:0000256" key="17">
    <source>
        <dbReference type="PIRSR" id="PIRSR600823-5"/>
    </source>
</evidence>
<feature type="region of interest" description="Disordered" evidence="19">
    <location>
        <begin position="34"/>
        <end position="65"/>
    </location>
</feature>
<feature type="binding site" evidence="15">
    <location>
        <position position="294"/>
    </location>
    <ligand>
        <name>Ca(2+)</name>
        <dbReference type="ChEBI" id="CHEBI:29108"/>
        <label>2</label>
    </ligand>
</feature>
<dbReference type="GO" id="GO:0046872">
    <property type="term" value="F:metal ion binding"/>
    <property type="evidence" value="ECO:0007669"/>
    <property type="project" value="UniProtKB-UniRule"/>
</dbReference>
<dbReference type="Pfam" id="PF00141">
    <property type="entry name" value="peroxidase"/>
    <property type="match status" value="1"/>
</dbReference>
<dbReference type="Gene3D" id="1.10.520.10">
    <property type="match status" value="1"/>
</dbReference>
<feature type="binding site" evidence="15">
    <location>
        <position position="135"/>
    </location>
    <ligand>
        <name>Ca(2+)</name>
        <dbReference type="ChEBI" id="CHEBI:29108"/>
        <label>1</label>
    </ligand>
</feature>
<feature type="binding site" evidence="14">
    <location>
        <position position="209"/>
    </location>
    <ligand>
        <name>substrate</name>
    </ligand>
</feature>
<dbReference type="EC" id="1.11.1.7" evidence="18"/>
<dbReference type="InterPro" id="IPR002016">
    <property type="entry name" value="Haem_peroxidase"/>
</dbReference>
<dbReference type="CDD" id="cd00693">
    <property type="entry name" value="secretory_peroxidase"/>
    <property type="match status" value="1"/>
</dbReference>
<evidence type="ECO:0000256" key="5">
    <source>
        <dbReference type="ARBA" id="ARBA00022617"/>
    </source>
</evidence>
<evidence type="ECO:0000256" key="4">
    <source>
        <dbReference type="ARBA" id="ARBA00022559"/>
    </source>
</evidence>
<comment type="caution">
    <text evidence="21">The sequence shown here is derived from an EMBL/GenBank/DDBJ whole genome shotgun (WGS) entry which is preliminary data.</text>
</comment>
<comment type="similarity">
    <text evidence="3">Belongs to the peroxidase family. Ascorbate peroxidase subfamily.</text>
</comment>
<evidence type="ECO:0000259" key="20">
    <source>
        <dbReference type="PROSITE" id="PS50873"/>
    </source>
</evidence>
<dbReference type="PRINTS" id="PR00461">
    <property type="entry name" value="PLPEROXIDASE"/>
</dbReference>
<comment type="similarity">
    <text evidence="18">Belongs to the peroxidase family. Classical plant (class III) peroxidase subfamily.</text>
</comment>
<keyword evidence="10 17" id="KW-1015">Disulfide bond</keyword>
<feature type="domain" description="Plant heme peroxidase family profile" evidence="20">
    <location>
        <begin position="74"/>
        <end position="368"/>
    </location>
</feature>
<evidence type="ECO:0000256" key="14">
    <source>
        <dbReference type="PIRSR" id="PIRSR600823-2"/>
    </source>
</evidence>
<dbReference type="PRINTS" id="PR00458">
    <property type="entry name" value="PEROXIDASE"/>
</dbReference>
<accession>A0A834ZY69</accession>
<dbReference type="InterPro" id="IPR010255">
    <property type="entry name" value="Haem_peroxidase_sf"/>
</dbReference>
<feature type="binding site" evidence="15">
    <location>
        <position position="286"/>
    </location>
    <ligand>
        <name>Ca(2+)</name>
        <dbReference type="ChEBI" id="CHEBI:29108"/>
        <label>2</label>
    </ligand>
</feature>
<dbReference type="GO" id="GO:0005576">
    <property type="term" value="C:extracellular region"/>
    <property type="evidence" value="ECO:0007669"/>
    <property type="project" value="UniProtKB-SubCell"/>
</dbReference>
<keyword evidence="4 18" id="KW-0575">Peroxidase</keyword>
<comment type="function">
    <text evidence="18">Removal of H(2)O(2), oxidation of toxic reductants, biosynthesis and degradation of lignin, suberization, auxin catabolism, response to environmental stresses such as wounding, pathogen attack and oxidative stress.</text>
</comment>
<keyword evidence="11" id="KW-0873">Pyrrolidone carboxylic acid</keyword>
<feature type="binding site" evidence="15">
    <location>
        <position position="119"/>
    </location>
    <ligand>
        <name>Ca(2+)</name>
        <dbReference type="ChEBI" id="CHEBI:29108"/>
        <label>1</label>
    </ligand>
</feature>
<dbReference type="PANTHER" id="PTHR31517:SF17">
    <property type="entry name" value="PEROXIDASE 6"/>
    <property type="match status" value="1"/>
</dbReference>
<feature type="disulfide bond" evidence="17">
    <location>
        <begin position="167"/>
        <end position="364"/>
    </location>
</feature>
<feature type="chain" id="PRO_5033098295" description="Peroxidase" evidence="18">
    <location>
        <begin position="21"/>
        <end position="369"/>
    </location>
</feature>
<feature type="binding site" evidence="15">
    <location>
        <position position="125"/>
    </location>
    <ligand>
        <name>Ca(2+)</name>
        <dbReference type="ChEBI" id="CHEBI:29108"/>
        <label>1</label>
    </ligand>
</feature>
<keyword evidence="18" id="KW-0964">Secreted</keyword>
<evidence type="ECO:0000256" key="16">
    <source>
        <dbReference type="PIRSR" id="PIRSR600823-4"/>
    </source>
</evidence>
<gene>
    <name evidence="21" type="ORF">HU200_066439</name>
</gene>
<evidence type="ECO:0000256" key="9">
    <source>
        <dbReference type="ARBA" id="ARBA00023004"/>
    </source>
</evidence>
<dbReference type="InterPro" id="IPR000823">
    <property type="entry name" value="Peroxidase_pln"/>
</dbReference>
<feature type="site" description="Transition state stabilizer" evidence="16">
    <location>
        <position position="111"/>
    </location>
</feature>
<dbReference type="GO" id="GO:0140825">
    <property type="term" value="F:lactoperoxidase activity"/>
    <property type="evidence" value="ECO:0007669"/>
    <property type="project" value="UniProtKB-EC"/>
</dbReference>
<dbReference type="InterPro" id="IPR019793">
    <property type="entry name" value="Peroxidases_heam-ligand_BS"/>
</dbReference>
<comment type="catalytic activity">
    <reaction evidence="1 18">
        <text>2 a phenolic donor + H2O2 = 2 a phenolic radical donor + 2 H2O</text>
        <dbReference type="Rhea" id="RHEA:56136"/>
        <dbReference type="ChEBI" id="CHEBI:15377"/>
        <dbReference type="ChEBI" id="CHEBI:16240"/>
        <dbReference type="ChEBI" id="CHEBI:139520"/>
        <dbReference type="ChEBI" id="CHEBI:139521"/>
        <dbReference type="EC" id="1.11.1.7"/>
    </reaction>
</comment>
<keyword evidence="5 18" id="KW-0349">Heme</keyword>
<dbReference type="FunFam" id="1.10.420.10:FF:000001">
    <property type="entry name" value="Peroxidase"/>
    <property type="match status" value="1"/>
</dbReference>